<accession>A0A2H3ALL2</accession>
<proteinExistence type="predicted"/>
<protein>
    <submittedName>
        <fullName evidence="1">Uncharacterized protein</fullName>
    </submittedName>
</protein>
<dbReference type="Proteomes" id="UP000218334">
    <property type="component" value="Unassembled WGS sequence"/>
</dbReference>
<dbReference type="AlphaFoldDB" id="A0A2H3ALL2"/>
<evidence type="ECO:0000313" key="2">
    <source>
        <dbReference type="Proteomes" id="UP000218334"/>
    </source>
</evidence>
<keyword evidence="2" id="KW-1185">Reference proteome</keyword>
<gene>
    <name evidence="1" type="ORF">ARMSODRAFT_105199</name>
</gene>
<dbReference type="EMBL" id="KZ293531">
    <property type="protein sequence ID" value="PBK58630.1"/>
    <property type="molecule type" value="Genomic_DNA"/>
</dbReference>
<name>A0A2H3ALL2_9AGAR</name>
<reference evidence="2" key="1">
    <citation type="journal article" date="2017" name="Nat. Ecol. Evol.">
        <title>Genome expansion and lineage-specific genetic innovations in the forest pathogenic fungi Armillaria.</title>
        <authorList>
            <person name="Sipos G."/>
            <person name="Prasanna A.N."/>
            <person name="Walter M.C."/>
            <person name="O'Connor E."/>
            <person name="Balint B."/>
            <person name="Krizsan K."/>
            <person name="Kiss B."/>
            <person name="Hess J."/>
            <person name="Varga T."/>
            <person name="Slot J."/>
            <person name="Riley R."/>
            <person name="Boka B."/>
            <person name="Rigling D."/>
            <person name="Barry K."/>
            <person name="Lee J."/>
            <person name="Mihaltcheva S."/>
            <person name="LaButti K."/>
            <person name="Lipzen A."/>
            <person name="Waldron R."/>
            <person name="Moloney N.M."/>
            <person name="Sperisen C."/>
            <person name="Kredics L."/>
            <person name="Vagvoelgyi C."/>
            <person name="Patrignani A."/>
            <person name="Fitzpatrick D."/>
            <person name="Nagy I."/>
            <person name="Doyle S."/>
            <person name="Anderson J.B."/>
            <person name="Grigoriev I.V."/>
            <person name="Gueldener U."/>
            <person name="Muensterkoetter M."/>
            <person name="Nagy L.G."/>
        </authorList>
    </citation>
    <scope>NUCLEOTIDE SEQUENCE [LARGE SCALE GENOMIC DNA]</scope>
    <source>
        <strain evidence="2">28-4</strain>
    </source>
</reference>
<sequence>MNDQCCMAFMWCQAEEAPIFKLVPSNSSATYAEFPIQSYIPAICITNAAFSARLHSRKVLTESRAHSDSAFYLKRLGIGTAKPCRPLSHFVAPVKDLNVTTSYIFIDVTQSTFQGEPCHLPSIVPMGYVLAPCRGSIIESPSNPCAYMRQNLCASPAGSFSGVFCNNHNVMNFLSHR</sequence>
<evidence type="ECO:0000313" key="1">
    <source>
        <dbReference type="EMBL" id="PBK58630.1"/>
    </source>
</evidence>
<organism evidence="1 2">
    <name type="scientific">Armillaria solidipes</name>
    <dbReference type="NCBI Taxonomy" id="1076256"/>
    <lineage>
        <taxon>Eukaryota</taxon>
        <taxon>Fungi</taxon>
        <taxon>Dikarya</taxon>
        <taxon>Basidiomycota</taxon>
        <taxon>Agaricomycotina</taxon>
        <taxon>Agaricomycetes</taxon>
        <taxon>Agaricomycetidae</taxon>
        <taxon>Agaricales</taxon>
        <taxon>Marasmiineae</taxon>
        <taxon>Physalacriaceae</taxon>
        <taxon>Armillaria</taxon>
    </lineage>
</organism>